<dbReference type="AlphaFoldDB" id="A0A1I0Q4B9"/>
<dbReference type="Pfam" id="PF14508">
    <property type="entry name" value="GH97_N"/>
    <property type="match status" value="1"/>
</dbReference>
<dbReference type="Gene3D" id="2.60.40.1180">
    <property type="entry name" value="Golgi alpha-mannosidase II"/>
    <property type="match status" value="1"/>
</dbReference>
<keyword evidence="6" id="KW-0732">Signal</keyword>
<dbReference type="PANTHER" id="PTHR35803:SF2">
    <property type="entry name" value="RETAINING ALPHA-GALACTOSIDASE"/>
    <property type="match status" value="1"/>
</dbReference>
<feature type="domain" description="Glycosyl-hydrolase 97 C-terminal oligomerisation" evidence="9">
    <location>
        <begin position="566"/>
        <end position="652"/>
    </location>
</feature>
<dbReference type="EMBL" id="FOIQ01000005">
    <property type="protein sequence ID" value="SEW21643.1"/>
    <property type="molecule type" value="Genomic_DNA"/>
</dbReference>
<evidence type="ECO:0000313" key="10">
    <source>
        <dbReference type="EMBL" id="SEW21643.1"/>
    </source>
</evidence>
<accession>A0A1I0Q4B9</accession>
<dbReference type="InterPro" id="IPR013780">
    <property type="entry name" value="Glyco_hydro_b"/>
</dbReference>
<dbReference type="Pfam" id="PF10566">
    <property type="entry name" value="Glyco_hydro_97"/>
    <property type="match status" value="1"/>
</dbReference>
<dbReference type="InterPro" id="IPR029486">
    <property type="entry name" value="GH97_N"/>
</dbReference>
<keyword evidence="5" id="KW-0326">Glycosidase</keyword>
<evidence type="ECO:0000256" key="2">
    <source>
        <dbReference type="ARBA" id="ARBA00011245"/>
    </source>
</evidence>
<dbReference type="Proteomes" id="UP000199373">
    <property type="component" value="Unassembled WGS sequence"/>
</dbReference>
<dbReference type="GO" id="GO:0016798">
    <property type="term" value="F:hydrolase activity, acting on glycosyl bonds"/>
    <property type="evidence" value="ECO:0007669"/>
    <property type="project" value="UniProtKB-KW"/>
</dbReference>
<organism evidence="10 11">
    <name type="scientific">Prevotella aff. ruminicola Tc2-24</name>
    <dbReference type="NCBI Taxonomy" id="81582"/>
    <lineage>
        <taxon>Bacteria</taxon>
        <taxon>Pseudomonadati</taxon>
        <taxon>Bacteroidota</taxon>
        <taxon>Bacteroidia</taxon>
        <taxon>Bacteroidales</taxon>
        <taxon>Prevotellaceae</taxon>
        <taxon>Prevotella</taxon>
    </lineage>
</organism>
<dbReference type="RefSeq" id="WP_091916629.1">
    <property type="nucleotide sequence ID" value="NZ_FOIQ01000005.1"/>
</dbReference>
<keyword evidence="11" id="KW-1185">Reference proteome</keyword>
<dbReference type="Gene3D" id="3.20.20.70">
    <property type="entry name" value="Aldolase class I"/>
    <property type="match status" value="1"/>
</dbReference>
<dbReference type="InterPro" id="IPR013785">
    <property type="entry name" value="Aldolase_TIM"/>
</dbReference>
<reference evidence="10 11" key="1">
    <citation type="submission" date="2016-10" db="EMBL/GenBank/DDBJ databases">
        <authorList>
            <person name="de Groot N.N."/>
        </authorList>
    </citation>
    <scope>NUCLEOTIDE SEQUENCE [LARGE SCALE GENOMIC DNA]</scope>
    <source>
        <strain evidence="10 11">TC2-24</strain>
    </source>
</reference>
<dbReference type="InterPro" id="IPR017853">
    <property type="entry name" value="GH"/>
</dbReference>
<evidence type="ECO:0000259" key="7">
    <source>
        <dbReference type="Pfam" id="PF10566"/>
    </source>
</evidence>
<dbReference type="PANTHER" id="PTHR35803">
    <property type="entry name" value="GLUCAN 1,4-ALPHA-GLUCOSIDASE SUSB-RELATED"/>
    <property type="match status" value="1"/>
</dbReference>
<protein>
    <submittedName>
        <fullName evidence="10">Glycosyl-hydrolase 97 C-terminal, oligomerisation</fullName>
    </submittedName>
</protein>
<gene>
    <name evidence="10" type="ORF">SAMN04487850_2214</name>
</gene>
<dbReference type="Gene3D" id="2.70.98.10">
    <property type="match status" value="1"/>
</dbReference>
<comment type="cofactor">
    <cofactor evidence="1">
        <name>Ca(2+)</name>
        <dbReference type="ChEBI" id="CHEBI:29108"/>
    </cofactor>
</comment>
<evidence type="ECO:0000256" key="1">
    <source>
        <dbReference type="ARBA" id="ARBA00001913"/>
    </source>
</evidence>
<comment type="subunit">
    <text evidence="2">Monomer.</text>
</comment>
<evidence type="ECO:0000313" key="11">
    <source>
        <dbReference type="Proteomes" id="UP000199373"/>
    </source>
</evidence>
<feature type="domain" description="Glycosyl-hydrolase 97 catalytic" evidence="7">
    <location>
        <begin position="318"/>
        <end position="467"/>
    </location>
</feature>
<evidence type="ECO:0000259" key="8">
    <source>
        <dbReference type="Pfam" id="PF14508"/>
    </source>
</evidence>
<feature type="domain" description="Glycosyl-hydrolase 97 N-terminal" evidence="8">
    <location>
        <begin position="24"/>
        <end position="297"/>
    </location>
</feature>
<evidence type="ECO:0000256" key="3">
    <source>
        <dbReference type="ARBA" id="ARBA00022801"/>
    </source>
</evidence>
<dbReference type="InterPro" id="IPR019563">
    <property type="entry name" value="GH97_catalytic"/>
</dbReference>
<feature type="chain" id="PRO_5011583120" evidence="6">
    <location>
        <begin position="20"/>
        <end position="653"/>
    </location>
</feature>
<dbReference type="GO" id="GO:0030246">
    <property type="term" value="F:carbohydrate binding"/>
    <property type="evidence" value="ECO:0007669"/>
    <property type="project" value="InterPro"/>
</dbReference>
<keyword evidence="3 10" id="KW-0378">Hydrolase</keyword>
<name>A0A1I0Q4B9_9BACT</name>
<dbReference type="InterPro" id="IPR052720">
    <property type="entry name" value="Glycosyl_hydrolase_97"/>
</dbReference>
<evidence type="ECO:0000256" key="6">
    <source>
        <dbReference type="SAM" id="SignalP"/>
    </source>
</evidence>
<evidence type="ECO:0000256" key="4">
    <source>
        <dbReference type="ARBA" id="ARBA00022837"/>
    </source>
</evidence>
<evidence type="ECO:0000256" key="5">
    <source>
        <dbReference type="ARBA" id="ARBA00023295"/>
    </source>
</evidence>
<dbReference type="InterPro" id="IPR014718">
    <property type="entry name" value="GH-type_carb-bd"/>
</dbReference>
<dbReference type="InterPro" id="IPR029483">
    <property type="entry name" value="GH97_C"/>
</dbReference>
<dbReference type="SUPFAM" id="SSF51445">
    <property type="entry name" value="(Trans)glycosidases"/>
    <property type="match status" value="1"/>
</dbReference>
<evidence type="ECO:0000259" key="9">
    <source>
        <dbReference type="Pfam" id="PF14509"/>
    </source>
</evidence>
<keyword evidence="4" id="KW-0106">Calcium</keyword>
<proteinExistence type="predicted"/>
<sequence>MRKTLFLSIFLTSSVFTQADDVTVLSPDSNLQVTISTNDGDVTYAATLGGLQVLEKSSLGLKTSVGDFTHGLTMKNCHKKEVFDCYTMRSTKTASSEYHANQLTLDFENQEGRTFSIIFQVSNNDIAFRYSIPRQKFDDKEYKRAIVYQEKSSFLFPDRTTTFISPQIGPETGWEQTKPSYEEGYSADAPMAVRSQYGHGYIFPALFHVQGGKSQQEGWALVSETGVTGGYCGSHLSDYQSGTGYTVAYPDKGENNGFGSEYAGIPLPGETPWRTITVGTSLKPIVETTISYDLVSPLYEASTDYQSGRYTWSWLIWQDNSINYDDQVKFIDLASAMGFEYCLVDNWWDTQIGRERIAELSQYAQSKGVHLMLWYNSNGFWNDAPQGPRDCMNTNIAREREMAWMQRIGIKGIKVDFFGGDKQETMRLYEDILSDANRYGLQVIFHGCTVPRGWERMYPNYVASEAVLASENVFFNEGAAIRQPFDLTLHPFCRNATASMDWGGIIMNKYLSKDNKSRHRRKTTDIFELASGIIMQTSIQCVAMQPNNLDELPQFEMDFLRQLPTTWDETCFIDGYPGKYIILARRHGDDWYVAGLNAKKEPITLTLDLSFLSDDATLYIDDTKGAPVQTTLKRDKKGRAKITLQSNGGMVIY</sequence>
<dbReference type="Pfam" id="PF14509">
    <property type="entry name" value="GH97_C"/>
    <property type="match status" value="1"/>
</dbReference>
<feature type="signal peptide" evidence="6">
    <location>
        <begin position="1"/>
        <end position="19"/>
    </location>
</feature>